<name>A0ABS8L1B3_9HYPH</name>
<dbReference type="EC" id="2.1.1.72" evidence="2"/>
<dbReference type="PANTHER" id="PTHR13370:SF3">
    <property type="entry name" value="TRNA (GUANINE(10)-N2)-METHYLTRANSFERASE HOMOLOG"/>
    <property type="match status" value="1"/>
</dbReference>
<dbReference type="InterPro" id="IPR002941">
    <property type="entry name" value="DNA_methylase_N4/N6"/>
</dbReference>
<proteinExistence type="inferred from homology"/>
<evidence type="ECO:0000313" key="9">
    <source>
        <dbReference type="EMBL" id="MCC8432107.1"/>
    </source>
</evidence>
<feature type="domain" description="Restriction endonuclease type IV Mrr" evidence="8">
    <location>
        <begin position="405"/>
        <end position="478"/>
    </location>
</feature>
<comment type="similarity">
    <text evidence="1">Belongs to the N(4)/N(6)-methyltransferase family.</text>
</comment>
<dbReference type="Pfam" id="PF01555">
    <property type="entry name" value="N6_N4_Mtase"/>
    <property type="match status" value="1"/>
</dbReference>
<dbReference type="SUPFAM" id="SSF53335">
    <property type="entry name" value="S-adenosyl-L-methionine-dependent methyltransferases"/>
    <property type="match status" value="1"/>
</dbReference>
<evidence type="ECO:0000259" key="8">
    <source>
        <dbReference type="Pfam" id="PF04471"/>
    </source>
</evidence>
<comment type="caution">
    <text evidence="9">The sequence shown here is derived from an EMBL/GenBank/DDBJ whole genome shotgun (WGS) entry which is preliminary data.</text>
</comment>
<evidence type="ECO:0000256" key="6">
    <source>
        <dbReference type="SAM" id="MobiDB-lite"/>
    </source>
</evidence>
<dbReference type="RefSeq" id="WP_230553529.1">
    <property type="nucleotide sequence ID" value="NZ_JAJISD010000013.1"/>
</dbReference>
<dbReference type="PANTHER" id="PTHR13370">
    <property type="entry name" value="RNA METHYLASE-RELATED"/>
    <property type="match status" value="1"/>
</dbReference>
<feature type="region of interest" description="Disordered" evidence="6">
    <location>
        <begin position="507"/>
        <end position="533"/>
    </location>
</feature>
<evidence type="ECO:0000256" key="3">
    <source>
        <dbReference type="ARBA" id="ARBA00022603"/>
    </source>
</evidence>
<keyword evidence="9" id="KW-0540">Nuclease</keyword>
<dbReference type="InterPro" id="IPR029063">
    <property type="entry name" value="SAM-dependent_MTases_sf"/>
</dbReference>
<evidence type="ECO:0000313" key="10">
    <source>
        <dbReference type="Proteomes" id="UP001198862"/>
    </source>
</evidence>
<dbReference type="PROSITE" id="PS00092">
    <property type="entry name" value="N6_MTASE"/>
    <property type="match status" value="1"/>
</dbReference>
<dbReference type="Gene3D" id="3.40.50.150">
    <property type="entry name" value="Vaccinia Virus protein VP39"/>
    <property type="match status" value="1"/>
</dbReference>
<dbReference type="EMBL" id="JAJISD010000013">
    <property type="protein sequence ID" value="MCC8432107.1"/>
    <property type="molecule type" value="Genomic_DNA"/>
</dbReference>
<dbReference type="InterPro" id="IPR007560">
    <property type="entry name" value="Restrct_endonuc_IV_Mrr"/>
</dbReference>
<evidence type="ECO:0000259" key="7">
    <source>
        <dbReference type="Pfam" id="PF01555"/>
    </source>
</evidence>
<dbReference type="GO" id="GO:0004519">
    <property type="term" value="F:endonuclease activity"/>
    <property type="evidence" value="ECO:0007669"/>
    <property type="project" value="UniProtKB-KW"/>
</dbReference>
<keyword evidence="9" id="KW-0378">Hydrolase</keyword>
<evidence type="ECO:0000256" key="1">
    <source>
        <dbReference type="ARBA" id="ARBA00006594"/>
    </source>
</evidence>
<dbReference type="InterPro" id="IPR001091">
    <property type="entry name" value="RM_Methyltransferase"/>
</dbReference>
<dbReference type="Pfam" id="PF04471">
    <property type="entry name" value="Mrr_cat"/>
    <property type="match status" value="1"/>
</dbReference>
<evidence type="ECO:0000256" key="4">
    <source>
        <dbReference type="ARBA" id="ARBA00022679"/>
    </source>
</evidence>
<accession>A0ABS8L1B3</accession>
<organism evidence="9 10">
    <name type="scientific">Reyranella aquatilis</name>
    <dbReference type="NCBI Taxonomy" id="2035356"/>
    <lineage>
        <taxon>Bacteria</taxon>
        <taxon>Pseudomonadati</taxon>
        <taxon>Pseudomonadota</taxon>
        <taxon>Alphaproteobacteria</taxon>
        <taxon>Hyphomicrobiales</taxon>
        <taxon>Reyranellaceae</taxon>
        <taxon>Reyranella</taxon>
    </lineage>
</organism>
<evidence type="ECO:0000256" key="2">
    <source>
        <dbReference type="ARBA" id="ARBA00011900"/>
    </source>
</evidence>
<evidence type="ECO:0000256" key="5">
    <source>
        <dbReference type="ARBA" id="ARBA00047942"/>
    </source>
</evidence>
<sequence length="533" mass="59382">MPNTLYYGDNLKVLRDAIKDETVDLVYLDPPFNSNASYNVLFKAHSGKGSQAQIEAFEDTWEWGENAEAAFEDVIKSGNADAANLLTAMRKFLGDSAIMAYIAMMAVRLIELHRVLKPTGSLYLHCDPTASHYLKLVLDAIFGPERFLNEITWKRTTAHNDPKRYGRIADRILLYSKTATKTFNVVHGAYSPEQLSRYKYEDEKGKFKAEQLTAPHFSETRTVEWRGTHPGDNRQWRFSTEELERLYSEGLILLQKDGRPRKDGFKEYLDDQEGAAVQDIWTDINMSPTTKERLGYPTQKPLALLERIVEASSNPGDVVLDPFCGCGTTIHAAQKLDRQWIGIDVTHLAIGLIENRLKAAFPGIQFTVEGTPKDFEAAVDLATRDKYQFQWWAVTLVNAVPYGGKKKGADTGIDGYYYCKPDGKQTEAGIVSVKGGDHPSVKDVRDLVGVVQREKAPVGILITLRDPTGPMKAEAAKAGTFDCAWGKFQKIQIVTVDELLAGKSLKLPPQEAGGGLKQVSKEDTSAKKQTQLL</sequence>
<gene>
    <name evidence="9" type="ORF">LJ725_24290</name>
</gene>
<keyword evidence="10" id="KW-1185">Reference proteome</keyword>
<feature type="domain" description="DNA methylase N-4/N-6" evidence="7">
    <location>
        <begin position="23"/>
        <end position="346"/>
    </location>
</feature>
<keyword evidence="4" id="KW-0808">Transferase</keyword>
<keyword evidence="9" id="KW-0255">Endonuclease</keyword>
<protein>
    <recommendedName>
        <fullName evidence="2">site-specific DNA-methyltransferase (adenine-specific)</fullName>
        <ecNumber evidence="2">2.1.1.72</ecNumber>
    </recommendedName>
</protein>
<dbReference type="PRINTS" id="PR00508">
    <property type="entry name" value="S21N4MTFRASE"/>
</dbReference>
<dbReference type="InterPro" id="IPR002052">
    <property type="entry name" value="DNA_methylase_N6_adenine_CS"/>
</dbReference>
<reference evidence="9 10" key="1">
    <citation type="submission" date="2021-11" db="EMBL/GenBank/DDBJ databases">
        <authorList>
            <person name="Lee D.-H."/>
            <person name="Kim S.-B."/>
        </authorList>
    </citation>
    <scope>NUCLEOTIDE SEQUENCE [LARGE SCALE GENOMIC DNA]</scope>
    <source>
        <strain evidence="9 10">KCTC 52223</strain>
    </source>
</reference>
<dbReference type="GO" id="GO:0016787">
    <property type="term" value="F:hydrolase activity"/>
    <property type="evidence" value="ECO:0007669"/>
    <property type="project" value="UniProtKB-KW"/>
</dbReference>
<comment type="catalytic activity">
    <reaction evidence="5">
        <text>a 2'-deoxyadenosine in DNA + S-adenosyl-L-methionine = an N(6)-methyl-2'-deoxyadenosine in DNA + S-adenosyl-L-homocysteine + H(+)</text>
        <dbReference type="Rhea" id="RHEA:15197"/>
        <dbReference type="Rhea" id="RHEA-COMP:12418"/>
        <dbReference type="Rhea" id="RHEA-COMP:12419"/>
        <dbReference type="ChEBI" id="CHEBI:15378"/>
        <dbReference type="ChEBI" id="CHEBI:57856"/>
        <dbReference type="ChEBI" id="CHEBI:59789"/>
        <dbReference type="ChEBI" id="CHEBI:90615"/>
        <dbReference type="ChEBI" id="CHEBI:90616"/>
        <dbReference type="EC" id="2.1.1.72"/>
    </reaction>
</comment>
<keyword evidence="3" id="KW-0489">Methyltransferase</keyword>
<dbReference type="Proteomes" id="UP001198862">
    <property type="component" value="Unassembled WGS sequence"/>
</dbReference>